<name>A0A7W7Q1C7_9PSEU</name>
<dbReference type="PANTHER" id="PTHR30055">
    <property type="entry name" value="HTH-TYPE TRANSCRIPTIONAL REGULATOR RUTR"/>
    <property type="match status" value="1"/>
</dbReference>
<evidence type="ECO:0000256" key="4">
    <source>
        <dbReference type="PROSITE-ProRule" id="PRU00335"/>
    </source>
</evidence>
<dbReference type="RefSeq" id="WP_184809423.1">
    <property type="nucleotide sequence ID" value="NZ_JACHJQ010000002.1"/>
</dbReference>
<evidence type="ECO:0000259" key="5">
    <source>
        <dbReference type="PROSITE" id="PS50977"/>
    </source>
</evidence>
<dbReference type="InterPro" id="IPR001647">
    <property type="entry name" value="HTH_TetR"/>
</dbReference>
<reference evidence="6 7" key="1">
    <citation type="submission" date="2020-08" db="EMBL/GenBank/DDBJ databases">
        <title>Genomic Encyclopedia of Type Strains, Phase III (KMG-III): the genomes of soil and plant-associated and newly described type strains.</title>
        <authorList>
            <person name="Whitman W."/>
        </authorList>
    </citation>
    <scope>NUCLEOTIDE SEQUENCE [LARGE SCALE GENOMIC DNA]</scope>
    <source>
        <strain evidence="6 7">CECT 8960</strain>
    </source>
</reference>
<dbReference type="GO" id="GO:0003700">
    <property type="term" value="F:DNA-binding transcription factor activity"/>
    <property type="evidence" value="ECO:0007669"/>
    <property type="project" value="TreeGrafter"/>
</dbReference>
<dbReference type="InterPro" id="IPR009057">
    <property type="entry name" value="Homeodomain-like_sf"/>
</dbReference>
<dbReference type="GO" id="GO:0000976">
    <property type="term" value="F:transcription cis-regulatory region binding"/>
    <property type="evidence" value="ECO:0007669"/>
    <property type="project" value="TreeGrafter"/>
</dbReference>
<dbReference type="PROSITE" id="PS50977">
    <property type="entry name" value="HTH_TETR_2"/>
    <property type="match status" value="1"/>
</dbReference>
<protein>
    <submittedName>
        <fullName evidence="6">AcrR family transcriptional regulator</fullName>
    </submittedName>
</protein>
<gene>
    <name evidence="6" type="ORF">FHR82_001353</name>
</gene>
<proteinExistence type="predicted"/>
<dbReference type="Proteomes" id="UP000520767">
    <property type="component" value="Unassembled WGS sequence"/>
</dbReference>
<accession>A0A7W7Q1C7</accession>
<evidence type="ECO:0000313" key="6">
    <source>
        <dbReference type="EMBL" id="MBB4905136.1"/>
    </source>
</evidence>
<dbReference type="SUPFAM" id="SSF46689">
    <property type="entry name" value="Homeodomain-like"/>
    <property type="match status" value="1"/>
</dbReference>
<dbReference type="Pfam" id="PF00440">
    <property type="entry name" value="TetR_N"/>
    <property type="match status" value="1"/>
</dbReference>
<evidence type="ECO:0000256" key="1">
    <source>
        <dbReference type="ARBA" id="ARBA00023015"/>
    </source>
</evidence>
<dbReference type="EMBL" id="JACHJQ010000002">
    <property type="protein sequence ID" value="MBB4905136.1"/>
    <property type="molecule type" value="Genomic_DNA"/>
</dbReference>
<evidence type="ECO:0000256" key="2">
    <source>
        <dbReference type="ARBA" id="ARBA00023125"/>
    </source>
</evidence>
<keyword evidence="2 4" id="KW-0238">DNA-binding</keyword>
<dbReference type="PRINTS" id="PR00455">
    <property type="entry name" value="HTHTETR"/>
</dbReference>
<keyword evidence="7" id="KW-1185">Reference proteome</keyword>
<evidence type="ECO:0000313" key="7">
    <source>
        <dbReference type="Proteomes" id="UP000520767"/>
    </source>
</evidence>
<organism evidence="6 7">
    <name type="scientific">Actinophytocola algeriensis</name>
    <dbReference type="NCBI Taxonomy" id="1768010"/>
    <lineage>
        <taxon>Bacteria</taxon>
        <taxon>Bacillati</taxon>
        <taxon>Actinomycetota</taxon>
        <taxon>Actinomycetes</taxon>
        <taxon>Pseudonocardiales</taxon>
        <taxon>Pseudonocardiaceae</taxon>
    </lineage>
</organism>
<dbReference type="Gene3D" id="1.10.357.10">
    <property type="entry name" value="Tetracycline Repressor, domain 2"/>
    <property type="match status" value="1"/>
</dbReference>
<evidence type="ECO:0000256" key="3">
    <source>
        <dbReference type="ARBA" id="ARBA00023163"/>
    </source>
</evidence>
<dbReference type="PANTHER" id="PTHR30055:SF234">
    <property type="entry name" value="HTH-TYPE TRANSCRIPTIONAL REGULATOR BETI"/>
    <property type="match status" value="1"/>
</dbReference>
<comment type="caution">
    <text evidence="6">The sequence shown here is derived from an EMBL/GenBank/DDBJ whole genome shotgun (WGS) entry which is preliminary data.</text>
</comment>
<feature type="DNA-binding region" description="H-T-H motif" evidence="4">
    <location>
        <begin position="35"/>
        <end position="54"/>
    </location>
</feature>
<dbReference type="InterPro" id="IPR050109">
    <property type="entry name" value="HTH-type_TetR-like_transc_reg"/>
</dbReference>
<keyword evidence="3" id="KW-0804">Transcription</keyword>
<dbReference type="AlphaFoldDB" id="A0A7W7Q1C7"/>
<keyword evidence="1" id="KW-0805">Transcription regulation</keyword>
<sequence>MPKTPSTTAEAGTARERLLAAAERALLESGYERLSLRSVNVAAGMNPAAVHYHFGSKDALVAALLEDRLGPLWQDALADLSARAEDGVPPSVADLVDVVITPLVELAADPLGRLRLHLLARFVLGRRRGLPAAFTARWFGLEPWARLLRATRQDLTEREAARRWALAFALVLQHFGDPLADAPGEPAPPGTLRTFVMAGLDA</sequence>
<feature type="domain" description="HTH tetR-type" evidence="5">
    <location>
        <begin position="12"/>
        <end position="72"/>
    </location>
</feature>